<evidence type="ECO:0000256" key="5">
    <source>
        <dbReference type="ARBA" id="ARBA00022801"/>
    </source>
</evidence>
<evidence type="ECO:0000256" key="8">
    <source>
        <dbReference type="ARBA" id="ARBA00023242"/>
    </source>
</evidence>
<evidence type="ECO:0000259" key="12">
    <source>
        <dbReference type="SMART" id="SM00485"/>
    </source>
</evidence>
<dbReference type="InterPro" id="IPR006085">
    <property type="entry name" value="XPG_DNA_repair_N"/>
</dbReference>
<keyword evidence="9" id="KW-0228">DNA excision</keyword>
<evidence type="ECO:0000313" key="14">
    <source>
        <dbReference type="Proteomes" id="UP000224006"/>
    </source>
</evidence>
<dbReference type="InterPro" id="IPR019974">
    <property type="entry name" value="XPG_CS"/>
</dbReference>
<proteinExistence type="inferred from homology"/>
<dbReference type="STRING" id="94643.A0A2A9MQW2"/>
<keyword evidence="8 9" id="KW-0539">Nucleus</keyword>
<dbReference type="RefSeq" id="XP_029222531.1">
    <property type="nucleotide sequence ID" value="XM_029359618.1"/>
</dbReference>
<feature type="compositionally biased region" description="Low complexity" evidence="10">
    <location>
        <begin position="501"/>
        <end position="510"/>
    </location>
</feature>
<dbReference type="GO" id="GO:0005634">
    <property type="term" value="C:nucleus"/>
    <property type="evidence" value="ECO:0007669"/>
    <property type="project" value="UniProtKB-SubCell"/>
</dbReference>
<keyword evidence="2" id="KW-0597">Phosphoprotein</keyword>
<dbReference type="Gene3D" id="1.10.150.20">
    <property type="entry name" value="5' to 3' exonuclease, C-terminal subdomain"/>
    <property type="match status" value="1"/>
</dbReference>
<comment type="caution">
    <text evidence="13">The sequence shown here is derived from an EMBL/GenBank/DDBJ whole genome shotgun (WGS) entry which is preliminary data.</text>
</comment>
<feature type="region of interest" description="Disordered" evidence="10">
    <location>
        <begin position="489"/>
        <end position="510"/>
    </location>
</feature>
<dbReference type="GO" id="GO:0003677">
    <property type="term" value="F:DNA binding"/>
    <property type="evidence" value="ECO:0007669"/>
    <property type="project" value="UniProtKB-UniRule"/>
</dbReference>
<evidence type="ECO:0000256" key="2">
    <source>
        <dbReference type="ARBA" id="ARBA00022553"/>
    </source>
</evidence>
<dbReference type="VEuPathDB" id="ToxoDB:BESB_008640"/>
<comment type="subcellular location">
    <subcellularLocation>
        <location evidence="1 9">Nucleus</location>
    </subcellularLocation>
</comment>
<feature type="compositionally biased region" description="Basic and acidic residues" evidence="10">
    <location>
        <begin position="652"/>
        <end position="666"/>
    </location>
</feature>
<keyword evidence="4 9" id="KW-0227">DNA damage</keyword>
<dbReference type="EMBL" id="NWUJ01000001">
    <property type="protein sequence ID" value="PFH38522.1"/>
    <property type="molecule type" value="Genomic_DNA"/>
</dbReference>
<keyword evidence="9" id="KW-0460">Magnesium</keyword>
<evidence type="ECO:0000259" key="11">
    <source>
        <dbReference type="SMART" id="SM00484"/>
    </source>
</evidence>
<dbReference type="OrthoDB" id="26491at2759"/>
<feature type="region of interest" description="Disordered" evidence="10">
    <location>
        <begin position="764"/>
        <end position="838"/>
    </location>
</feature>
<reference evidence="13 14" key="1">
    <citation type="submission" date="2017-09" db="EMBL/GenBank/DDBJ databases">
        <title>Genome sequencing of Besnoitia besnoiti strain Bb-Ger1.</title>
        <authorList>
            <person name="Schares G."/>
            <person name="Venepally P."/>
            <person name="Lorenzi H.A."/>
        </authorList>
    </citation>
    <scope>NUCLEOTIDE SEQUENCE [LARGE SCALE GENOMIC DNA]</scope>
    <source>
        <strain evidence="13 14">Bb-Ger1</strain>
    </source>
</reference>
<evidence type="ECO:0000256" key="6">
    <source>
        <dbReference type="ARBA" id="ARBA00023128"/>
    </source>
</evidence>
<dbReference type="SMART" id="SM00484">
    <property type="entry name" value="XPGI"/>
    <property type="match status" value="1"/>
</dbReference>
<dbReference type="PROSITE" id="PS00841">
    <property type="entry name" value="XPG_1"/>
    <property type="match status" value="1"/>
</dbReference>
<evidence type="ECO:0000256" key="4">
    <source>
        <dbReference type="ARBA" id="ARBA00022763"/>
    </source>
</evidence>
<keyword evidence="9" id="KW-0269">Exonuclease</keyword>
<feature type="compositionally biased region" description="Low complexity" evidence="10">
    <location>
        <begin position="397"/>
        <end position="406"/>
    </location>
</feature>
<dbReference type="GO" id="GO:0006281">
    <property type="term" value="P:DNA repair"/>
    <property type="evidence" value="ECO:0007669"/>
    <property type="project" value="UniProtKB-UniRule"/>
</dbReference>
<evidence type="ECO:0000313" key="13">
    <source>
        <dbReference type="EMBL" id="PFH38522.1"/>
    </source>
</evidence>
<keyword evidence="14" id="KW-1185">Reference proteome</keyword>
<feature type="domain" description="XPG N-terminal" evidence="12">
    <location>
        <begin position="1"/>
        <end position="99"/>
    </location>
</feature>
<feature type="compositionally biased region" description="Low complexity" evidence="10">
    <location>
        <begin position="728"/>
        <end position="744"/>
    </location>
</feature>
<dbReference type="GO" id="GO:0035312">
    <property type="term" value="F:5'-3' DNA exonuclease activity"/>
    <property type="evidence" value="ECO:0007669"/>
    <property type="project" value="UniProtKB-UniRule"/>
</dbReference>
<keyword evidence="9" id="KW-0479">Metal-binding</keyword>
<dbReference type="InterPro" id="IPR006084">
    <property type="entry name" value="XPG/Rad2"/>
</dbReference>
<feature type="region of interest" description="Disordered" evidence="10">
    <location>
        <begin position="703"/>
        <end position="746"/>
    </location>
</feature>
<comment type="cofactor">
    <cofactor evidence="9">
        <name>Mg(2+)</name>
        <dbReference type="ChEBI" id="CHEBI:18420"/>
    </cofactor>
    <text evidence="9">Binds 2 magnesium ions per subunit. They probably participate in the reaction catalyzed by the enzyme. May bind an additional third magnesium ion after substrate binding.</text>
</comment>
<dbReference type="GO" id="GO:0046872">
    <property type="term" value="F:metal ion binding"/>
    <property type="evidence" value="ECO:0007669"/>
    <property type="project" value="UniProtKB-UniRule"/>
</dbReference>
<evidence type="ECO:0000256" key="3">
    <source>
        <dbReference type="ARBA" id="ARBA00022722"/>
    </source>
</evidence>
<dbReference type="GO" id="GO:0017108">
    <property type="term" value="F:5'-flap endonuclease activity"/>
    <property type="evidence" value="ECO:0007669"/>
    <property type="project" value="TreeGrafter"/>
</dbReference>
<feature type="compositionally biased region" description="Acidic residues" evidence="10">
    <location>
        <begin position="407"/>
        <end position="419"/>
    </location>
</feature>
<feature type="compositionally biased region" description="Low complexity" evidence="10">
    <location>
        <begin position="801"/>
        <end position="838"/>
    </location>
</feature>
<gene>
    <name evidence="13" type="ORF">BESB_008640</name>
</gene>
<dbReference type="Pfam" id="PF00752">
    <property type="entry name" value="XPG_N"/>
    <property type="match status" value="1"/>
</dbReference>
<evidence type="ECO:0000256" key="10">
    <source>
        <dbReference type="SAM" id="MobiDB-lite"/>
    </source>
</evidence>
<keyword evidence="7 9" id="KW-0234">DNA repair</keyword>
<keyword evidence="5 9" id="KW-0378">Hydrolase</keyword>
<dbReference type="InterPro" id="IPR006086">
    <property type="entry name" value="XPG-I_dom"/>
</dbReference>
<comment type="similarity">
    <text evidence="9">Belongs to the XPG/RAD2 endonuclease family. EXO1 subfamily.</text>
</comment>
<organism evidence="13 14">
    <name type="scientific">Besnoitia besnoiti</name>
    <name type="common">Apicomplexan protozoan</name>
    <dbReference type="NCBI Taxonomy" id="94643"/>
    <lineage>
        <taxon>Eukaryota</taxon>
        <taxon>Sar</taxon>
        <taxon>Alveolata</taxon>
        <taxon>Apicomplexa</taxon>
        <taxon>Conoidasida</taxon>
        <taxon>Coccidia</taxon>
        <taxon>Eucoccidiorida</taxon>
        <taxon>Eimeriorina</taxon>
        <taxon>Sarcocystidae</taxon>
        <taxon>Besnoitia</taxon>
    </lineage>
</organism>
<dbReference type="SMART" id="SM00485">
    <property type="entry name" value="XPGN"/>
    <property type="match status" value="1"/>
</dbReference>
<dbReference type="GeneID" id="40305926"/>
<dbReference type="SUPFAM" id="SSF47807">
    <property type="entry name" value="5' to 3' exonuclease, C-terminal subdomain"/>
    <property type="match status" value="1"/>
</dbReference>
<name>A0A2A9MQW2_BESBE</name>
<dbReference type="AlphaFoldDB" id="A0A2A9MQW2"/>
<dbReference type="PRINTS" id="PR00853">
    <property type="entry name" value="XPGRADSUPER"/>
</dbReference>
<dbReference type="SUPFAM" id="SSF88723">
    <property type="entry name" value="PIN domain-like"/>
    <property type="match status" value="1"/>
</dbReference>
<evidence type="ECO:0000256" key="7">
    <source>
        <dbReference type="ARBA" id="ARBA00023204"/>
    </source>
</evidence>
<dbReference type="KEGG" id="bbes:BESB_008640"/>
<feature type="region of interest" description="Disordered" evidence="10">
    <location>
        <begin position="355"/>
        <end position="420"/>
    </location>
</feature>
<keyword evidence="6" id="KW-0496">Mitochondrion</keyword>
<dbReference type="FunFam" id="3.40.50.1010:FF:000002">
    <property type="entry name" value="Exonuclease 1, putative"/>
    <property type="match status" value="1"/>
</dbReference>
<evidence type="ECO:0000256" key="9">
    <source>
        <dbReference type="RuleBase" id="RU910737"/>
    </source>
</evidence>
<dbReference type="InterPro" id="IPR036279">
    <property type="entry name" value="5-3_exonuclease_C_sf"/>
</dbReference>
<feature type="region of interest" description="Disordered" evidence="10">
    <location>
        <begin position="87"/>
        <end position="123"/>
    </location>
</feature>
<dbReference type="InterPro" id="IPR029060">
    <property type="entry name" value="PIN-like_dom_sf"/>
</dbReference>
<keyword evidence="3 9" id="KW-0540">Nuclease</keyword>
<sequence length="899" mass="95232">MGIQNLLKFLKPLARPTHISEFAGQTIGVDAMGWIHRGAVASAVELLKGEETDKFLRFVVHMIMLLKYHRVEPLLVFDGAKIPAKSAEDDKRQQARQKASEEARQLLRKNEEARRAGRKPPVDSRELLTKCTQGLSITPQMIDSVISACRSLNVAFLVAPYEADAQLAYLARTGKIAAAVSEDSDLLAHGCAQVLFKLDKEGNCERLILPLKDGPHAHAPLPEKLRMFTAMCVLGGCDYTHDIHINGLGISTACKFVHKLGRLERVIMYLFKDDKWKKKLTQPQEKVLRGHRTAMVAFTHHRVYDVSTGDVVSASSVPLSRCGAPGSSASPTAFSDSSSASASLSRASAAVCSSTEASESSETEKENVSPEQTQTCETSRRQRTQAIKQADDGWKTDAAGEAGSAAEDLDPLERDDSEGEAARARIVGECLENFRPYALGLLNPRTHQPRATLLNRKEKTLVEDYRSRALVRLHESHILAVNARERQLLQTPSPPLPPSPAGSSACASASAGPSTASASVVAASSGAAESAVCRPLESLAGSDSGRVAPASAAALASFVWGGRGPAPEGAATAETAARAQESEDSRVTRALGAFSLFVEGSVKRPRVADAAGSAGLKRFRAGACEGAAPRGEVRATPAAEDADAGDSQCENASEKAPRGRVEKEVEEERSRVVVSAETPGKGGQLKLSFLAVKRKRVVDVTCAAPAERTDAPRDSGSRRQSDEERSQARGSSSFPSASSSLARRGNSAVASLSQVSAFGAFTHRAGEGASEAEKAGDEGGLSPETRTSEETSHARSTEDGCLSTTPASTSTSAASSCLSSQDSSSPASAPALQSSSVSASSVCLSFFAFSTAKKEKKKFAAGFEAASGAGDVVRTRWRLGGWQETEPRSPVSFTKAKKR</sequence>
<dbReference type="EC" id="3.1.-.-" evidence="9"/>
<protein>
    <recommendedName>
        <fullName evidence="9">Exonuclease 1</fullName>
        <ecNumber evidence="9">3.1.-.-</ecNumber>
    </recommendedName>
</protein>
<dbReference type="Pfam" id="PF00867">
    <property type="entry name" value="XPG_I"/>
    <property type="match status" value="1"/>
</dbReference>
<feature type="compositionally biased region" description="Basic and acidic residues" evidence="10">
    <location>
        <begin position="786"/>
        <end position="798"/>
    </location>
</feature>
<keyword evidence="9" id="KW-0267">Excision nuclease</keyword>
<dbReference type="Proteomes" id="UP000224006">
    <property type="component" value="Chromosome I"/>
</dbReference>
<accession>A0A2A9MQW2</accession>
<feature type="domain" description="XPG-I" evidence="11">
    <location>
        <begin position="150"/>
        <end position="227"/>
    </location>
</feature>
<feature type="region of interest" description="Disordered" evidence="10">
    <location>
        <begin position="627"/>
        <end position="666"/>
    </location>
</feature>
<evidence type="ECO:0000256" key="1">
    <source>
        <dbReference type="ARBA" id="ARBA00004123"/>
    </source>
</evidence>
<dbReference type="Gene3D" id="3.40.50.1010">
    <property type="entry name" value="5'-nuclease"/>
    <property type="match status" value="1"/>
</dbReference>
<feature type="compositionally biased region" description="Basic and acidic residues" evidence="10">
    <location>
        <begin position="707"/>
        <end position="727"/>
    </location>
</feature>
<dbReference type="InterPro" id="IPR044752">
    <property type="entry name" value="PIN-like_EXO1"/>
</dbReference>
<dbReference type="CDD" id="cd09901">
    <property type="entry name" value="H3TH_FEN1-like"/>
    <property type="match status" value="1"/>
</dbReference>
<dbReference type="PANTHER" id="PTHR11081:SF8">
    <property type="entry name" value="EXONUCLEASE 1"/>
    <property type="match status" value="1"/>
</dbReference>
<keyword evidence="9" id="KW-0238">DNA-binding</keyword>
<dbReference type="CDD" id="cd09857">
    <property type="entry name" value="PIN_EXO1"/>
    <property type="match status" value="1"/>
</dbReference>
<comment type="function">
    <text evidence="9">5'-&gt;3' double-stranded DNA exonuclease which may also possess a cryptic 3'-&gt;5' double-stranded DNA exonuclease activity. Functions in DNA mismatch repair.</text>
</comment>
<dbReference type="PANTHER" id="PTHR11081">
    <property type="entry name" value="FLAP ENDONUCLEASE FAMILY MEMBER"/>
    <property type="match status" value="1"/>
</dbReference>